<dbReference type="InterPro" id="IPR017871">
    <property type="entry name" value="ABC_transporter-like_CS"/>
</dbReference>
<gene>
    <name evidence="12" type="ORF">ACFSDE_15085</name>
</gene>
<dbReference type="InterPro" id="IPR003439">
    <property type="entry name" value="ABC_transporter-like_ATP-bd"/>
</dbReference>
<organism evidence="12 13">
    <name type="scientific">Nocardioides aestuarii</name>
    <dbReference type="NCBI Taxonomy" id="252231"/>
    <lineage>
        <taxon>Bacteria</taxon>
        <taxon>Bacillati</taxon>
        <taxon>Actinomycetota</taxon>
        <taxon>Actinomycetes</taxon>
        <taxon>Propionibacteriales</taxon>
        <taxon>Nocardioidaceae</taxon>
        <taxon>Nocardioides</taxon>
    </lineage>
</organism>
<evidence type="ECO:0000256" key="6">
    <source>
        <dbReference type="ARBA" id="ARBA00022840"/>
    </source>
</evidence>
<evidence type="ECO:0000313" key="13">
    <source>
        <dbReference type="Proteomes" id="UP001597351"/>
    </source>
</evidence>
<sequence length="355" mass="37064">MSRVELAEVVYAFGHGADAVRAVDGVDLVVPEGSFTAVLGPSGCGKTTLLRLVAGFLAPQAGTIRFDDAVVAGPGRVVPPQQRRVGYVPQEGALFPHLDVAANIGFGLPKQQRASAAGRDRVAEMLDLVELPREYAARSPHELSGGQQQRVALARALAPEPSVVLLDEPFSSLDASLRTTTGRAVAHALQATGTTAVMVTHDQDEALSLADQVAVMRLGHVIQTDAPRDLYRAPVDPEVGAFVGGATVVEARVEGDRATFAFGSAPLAAPAPDGEARVLLRPEQILVHRSEVGARVEQVHFYGHDAAVRLRLLPDGPALVARVPGLDAPEPGSEVGIGVTGPVVAYPTTSPTGVR</sequence>
<dbReference type="Pfam" id="PF08402">
    <property type="entry name" value="TOBE_2"/>
    <property type="match status" value="1"/>
</dbReference>
<name>A0ABW4TRJ9_9ACTN</name>
<evidence type="ECO:0000256" key="3">
    <source>
        <dbReference type="ARBA" id="ARBA00022496"/>
    </source>
</evidence>
<dbReference type="Proteomes" id="UP001597351">
    <property type="component" value="Unassembled WGS sequence"/>
</dbReference>
<dbReference type="CDD" id="cd03259">
    <property type="entry name" value="ABC_Carb_Solutes_like"/>
    <property type="match status" value="1"/>
</dbReference>
<dbReference type="SUPFAM" id="SSF52540">
    <property type="entry name" value="P-loop containing nucleoside triphosphate hydrolases"/>
    <property type="match status" value="1"/>
</dbReference>
<dbReference type="EMBL" id="JBHUGD010000003">
    <property type="protein sequence ID" value="MFD1948124.1"/>
    <property type="molecule type" value="Genomic_DNA"/>
</dbReference>
<dbReference type="Gene3D" id="3.40.50.300">
    <property type="entry name" value="P-loop containing nucleotide triphosphate hydrolases"/>
    <property type="match status" value="1"/>
</dbReference>
<keyword evidence="10" id="KW-0472">Membrane</keyword>
<dbReference type="InterPro" id="IPR050093">
    <property type="entry name" value="ABC_SmlMolc_Importer"/>
</dbReference>
<dbReference type="InterPro" id="IPR003593">
    <property type="entry name" value="AAA+_ATPase"/>
</dbReference>
<evidence type="ECO:0000256" key="10">
    <source>
        <dbReference type="ARBA" id="ARBA00023136"/>
    </source>
</evidence>
<evidence type="ECO:0000256" key="4">
    <source>
        <dbReference type="ARBA" id="ARBA00022519"/>
    </source>
</evidence>
<dbReference type="PANTHER" id="PTHR42781">
    <property type="entry name" value="SPERMIDINE/PUTRESCINE IMPORT ATP-BINDING PROTEIN POTA"/>
    <property type="match status" value="1"/>
</dbReference>
<dbReference type="Pfam" id="PF00005">
    <property type="entry name" value="ABC_tran"/>
    <property type="match status" value="1"/>
</dbReference>
<dbReference type="RefSeq" id="WP_343919868.1">
    <property type="nucleotide sequence ID" value="NZ_BAAAJT010000002.1"/>
</dbReference>
<evidence type="ECO:0000256" key="2">
    <source>
        <dbReference type="ARBA" id="ARBA00022475"/>
    </source>
</evidence>
<keyword evidence="1" id="KW-0813">Transport</keyword>
<comment type="caution">
    <text evidence="12">The sequence shown here is derived from an EMBL/GenBank/DDBJ whole genome shotgun (WGS) entry which is preliminary data.</text>
</comment>
<accession>A0ABW4TRJ9</accession>
<dbReference type="InterPro" id="IPR013611">
    <property type="entry name" value="Transp-assoc_OB_typ2"/>
</dbReference>
<dbReference type="GO" id="GO:0005524">
    <property type="term" value="F:ATP binding"/>
    <property type="evidence" value="ECO:0007669"/>
    <property type="project" value="UniProtKB-KW"/>
</dbReference>
<keyword evidence="9" id="KW-0406">Ion transport</keyword>
<keyword evidence="7" id="KW-1278">Translocase</keyword>
<evidence type="ECO:0000256" key="5">
    <source>
        <dbReference type="ARBA" id="ARBA00022741"/>
    </source>
</evidence>
<keyword evidence="4" id="KW-0997">Cell inner membrane</keyword>
<keyword evidence="13" id="KW-1185">Reference proteome</keyword>
<dbReference type="SUPFAM" id="SSF50331">
    <property type="entry name" value="MOP-like"/>
    <property type="match status" value="1"/>
</dbReference>
<reference evidence="13" key="1">
    <citation type="journal article" date="2019" name="Int. J. Syst. Evol. Microbiol.">
        <title>The Global Catalogue of Microorganisms (GCM) 10K type strain sequencing project: providing services to taxonomists for standard genome sequencing and annotation.</title>
        <authorList>
            <consortium name="The Broad Institute Genomics Platform"/>
            <consortium name="The Broad Institute Genome Sequencing Center for Infectious Disease"/>
            <person name="Wu L."/>
            <person name="Ma J."/>
        </authorList>
    </citation>
    <scope>NUCLEOTIDE SEQUENCE [LARGE SCALE GENOMIC DNA]</scope>
    <source>
        <strain evidence="13">CGMCC 1.12477</strain>
    </source>
</reference>
<protein>
    <submittedName>
        <fullName evidence="12">ABC transporter ATP-binding protein</fullName>
    </submittedName>
</protein>
<dbReference type="PROSITE" id="PS00211">
    <property type="entry name" value="ABC_TRANSPORTER_1"/>
    <property type="match status" value="1"/>
</dbReference>
<evidence type="ECO:0000259" key="11">
    <source>
        <dbReference type="PROSITE" id="PS50893"/>
    </source>
</evidence>
<dbReference type="InterPro" id="IPR015853">
    <property type="entry name" value="ABC_transpr_FbpC"/>
</dbReference>
<dbReference type="PANTHER" id="PTHR42781:SF5">
    <property type="entry name" value="PUTRESCINE TRANSPORT ATP-BINDING PROTEIN POTG"/>
    <property type="match status" value="1"/>
</dbReference>
<keyword evidence="8" id="KW-0408">Iron</keyword>
<keyword evidence="6 12" id="KW-0067">ATP-binding</keyword>
<evidence type="ECO:0000256" key="9">
    <source>
        <dbReference type="ARBA" id="ARBA00023065"/>
    </source>
</evidence>
<dbReference type="PROSITE" id="PS50893">
    <property type="entry name" value="ABC_TRANSPORTER_2"/>
    <property type="match status" value="1"/>
</dbReference>
<keyword evidence="2" id="KW-1003">Cell membrane</keyword>
<dbReference type="SMART" id="SM00382">
    <property type="entry name" value="AAA"/>
    <property type="match status" value="1"/>
</dbReference>
<keyword evidence="5" id="KW-0547">Nucleotide-binding</keyword>
<evidence type="ECO:0000256" key="1">
    <source>
        <dbReference type="ARBA" id="ARBA00022448"/>
    </source>
</evidence>
<evidence type="ECO:0000256" key="8">
    <source>
        <dbReference type="ARBA" id="ARBA00023004"/>
    </source>
</evidence>
<evidence type="ECO:0000313" key="12">
    <source>
        <dbReference type="EMBL" id="MFD1948124.1"/>
    </source>
</evidence>
<feature type="domain" description="ABC transporter" evidence="11">
    <location>
        <begin position="4"/>
        <end position="243"/>
    </location>
</feature>
<proteinExistence type="predicted"/>
<dbReference type="InterPro" id="IPR027417">
    <property type="entry name" value="P-loop_NTPase"/>
</dbReference>
<evidence type="ECO:0000256" key="7">
    <source>
        <dbReference type="ARBA" id="ARBA00022967"/>
    </source>
</evidence>
<dbReference type="InterPro" id="IPR008995">
    <property type="entry name" value="Mo/tungstate-bd_C_term_dom"/>
</dbReference>
<keyword evidence="3" id="KW-0410">Iron transport</keyword>